<sequence length="261" mass="29849">MKIFIFVALVGLLHASVDREELDVQEGEELVKEDIELDAEKGTQKYHTGDHCGRKGATEFIDSQNGYVARKFDHNPKRSFSGKNSMENYCVVRPYNPKTDLDPVQAKDALKKAHNKMPKEVIEIEDFYIMRDYKYMGADKPRLPQSIVDFCEGLQIGIKKVVKDKEEAAKEQVKEMLAHHKNGRKRAILREFNACTNKSTMMANRCMGPKLRAKCDVRKEGASCVYQIKCPLDLQKGGFNCRGLHKYDSAMCCDYWCDFSS</sequence>
<proteinExistence type="predicted"/>
<reference evidence="2" key="1">
    <citation type="submission" date="2021-01" db="UniProtKB">
        <authorList>
            <consortium name="EnsemblMetazoa"/>
        </authorList>
    </citation>
    <scope>IDENTIFICATION</scope>
</reference>
<dbReference type="GeneID" id="136817305"/>
<evidence type="ECO:0000256" key="1">
    <source>
        <dbReference type="SAM" id="SignalP"/>
    </source>
</evidence>
<evidence type="ECO:0008006" key="4">
    <source>
        <dbReference type="Google" id="ProtNLM"/>
    </source>
</evidence>
<keyword evidence="3" id="KW-1185">Reference proteome</keyword>
<accession>A0A7M5UTY5</accession>
<name>A0A7M5UTY5_9CNID</name>
<dbReference type="OrthoDB" id="6031958at2759"/>
<feature type="signal peptide" evidence="1">
    <location>
        <begin position="1"/>
        <end position="15"/>
    </location>
</feature>
<evidence type="ECO:0000313" key="2">
    <source>
        <dbReference type="EnsemblMetazoa" id="CLYHEMP002569.1"/>
    </source>
</evidence>
<feature type="chain" id="PRO_5029869322" description="Cnidarian restricted protein" evidence="1">
    <location>
        <begin position="16"/>
        <end position="261"/>
    </location>
</feature>
<dbReference type="Proteomes" id="UP000594262">
    <property type="component" value="Unplaced"/>
</dbReference>
<evidence type="ECO:0000313" key="3">
    <source>
        <dbReference type="Proteomes" id="UP000594262"/>
    </source>
</evidence>
<organism evidence="2 3">
    <name type="scientific">Clytia hemisphaerica</name>
    <dbReference type="NCBI Taxonomy" id="252671"/>
    <lineage>
        <taxon>Eukaryota</taxon>
        <taxon>Metazoa</taxon>
        <taxon>Cnidaria</taxon>
        <taxon>Hydrozoa</taxon>
        <taxon>Hydroidolina</taxon>
        <taxon>Leptothecata</taxon>
        <taxon>Obeliida</taxon>
        <taxon>Clytiidae</taxon>
        <taxon>Clytia</taxon>
    </lineage>
</organism>
<dbReference type="EnsemblMetazoa" id="CLYHEMT002569.1">
    <property type="protein sequence ID" value="CLYHEMP002569.1"/>
    <property type="gene ID" value="CLYHEMG002569"/>
</dbReference>
<keyword evidence="1" id="KW-0732">Signal</keyword>
<dbReference type="AlphaFoldDB" id="A0A7M5UTY5"/>
<protein>
    <recommendedName>
        <fullName evidence="4">Cnidarian restricted protein</fullName>
    </recommendedName>
</protein>
<dbReference type="RefSeq" id="XP_066929747.1">
    <property type="nucleotide sequence ID" value="XM_067073646.1"/>
</dbReference>